<dbReference type="InterPro" id="IPR032710">
    <property type="entry name" value="NTF2-like_dom_sf"/>
</dbReference>
<dbReference type="InterPro" id="IPR013249">
    <property type="entry name" value="RNA_pol_sigma70_r4_t2"/>
</dbReference>
<feature type="domain" description="RNA polymerase sigma factor 70 region 4 type 2" evidence="3">
    <location>
        <begin position="109"/>
        <end position="159"/>
    </location>
</feature>
<dbReference type="Gene3D" id="1.10.1740.10">
    <property type="match status" value="1"/>
</dbReference>
<comment type="subunit">
    <text evidence="1">Interacts transiently with the RNA polymerase catalytic core formed by RpoA, RpoB, RpoC and RpoZ (2 alpha, 1 beta, 1 beta' and 1 omega subunit) to form the RNA polymerase holoenzyme that can initiate transcription.</text>
</comment>
<dbReference type="PANTHER" id="PTHR30173:SF36">
    <property type="entry name" value="ECF RNA POLYMERASE SIGMA FACTOR SIGJ"/>
    <property type="match status" value="1"/>
</dbReference>
<evidence type="ECO:0000256" key="1">
    <source>
        <dbReference type="ARBA" id="ARBA00011344"/>
    </source>
</evidence>
<accession>A0ABX3C8U0</accession>
<dbReference type="Gene3D" id="3.10.450.50">
    <property type="match status" value="1"/>
</dbReference>
<dbReference type="InterPro" id="IPR052704">
    <property type="entry name" value="ECF_Sigma-70_Domain"/>
</dbReference>
<name>A0ABX3C8U0_9NEIS</name>
<dbReference type="InterPro" id="IPR013324">
    <property type="entry name" value="RNA_pol_sigma_r3/r4-like"/>
</dbReference>
<dbReference type="SUPFAM" id="SSF88946">
    <property type="entry name" value="Sigma2 domain of RNA polymerase sigma factors"/>
    <property type="match status" value="1"/>
</dbReference>
<gene>
    <name evidence="4" type="ORF">BI344_11180</name>
</gene>
<evidence type="ECO:0000313" key="4">
    <source>
        <dbReference type="EMBL" id="OHX18093.1"/>
    </source>
</evidence>
<keyword evidence="5" id="KW-1185">Reference proteome</keyword>
<evidence type="ECO:0000313" key="5">
    <source>
        <dbReference type="Proteomes" id="UP000180280"/>
    </source>
</evidence>
<dbReference type="InterPro" id="IPR036388">
    <property type="entry name" value="WH-like_DNA-bd_sf"/>
</dbReference>
<dbReference type="Pfam" id="PF08281">
    <property type="entry name" value="Sigma70_r4_2"/>
    <property type="match status" value="1"/>
</dbReference>
<protein>
    <recommendedName>
        <fullName evidence="6">RNA polymerase subunit sigma-24</fullName>
    </recommendedName>
</protein>
<feature type="domain" description="RNA polymerase sigma-70 region 2" evidence="2">
    <location>
        <begin position="5"/>
        <end position="71"/>
    </location>
</feature>
<evidence type="ECO:0008006" key="6">
    <source>
        <dbReference type="Google" id="ProtNLM"/>
    </source>
</evidence>
<dbReference type="SUPFAM" id="SSF54427">
    <property type="entry name" value="NTF2-like"/>
    <property type="match status" value="1"/>
</dbReference>
<organism evidence="4 5">
    <name type="scientific">Chromobacterium sphagni</name>
    <dbReference type="NCBI Taxonomy" id="1903179"/>
    <lineage>
        <taxon>Bacteria</taxon>
        <taxon>Pseudomonadati</taxon>
        <taxon>Pseudomonadota</taxon>
        <taxon>Betaproteobacteria</taxon>
        <taxon>Neisseriales</taxon>
        <taxon>Chromobacteriaceae</taxon>
        <taxon>Chromobacterium</taxon>
    </lineage>
</organism>
<comment type="caution">
    <text evidence="4">The sequence shown here is derived from an EMBL/GenBank/DDBJ whole genome shotgun (WGS) entry which is preliminary data.</text>
</comment>
<dbReference type="Gene3D" id="1.10.10.10">
    <property type="entry name" value="Winged helix-like DNA-binding domain superfamily/Winged helix DNA-binding domain"/>
    <property type="match status" value="1"/>
</dbReference>
<reference evidence="4 5" key="1">
    <citation type="submission" date="2016-09" db="EMBL/GenBank/DDBJ databases">
        <title>Chromobacterium muskegensis sp. nov., an insecticidal bacterium isolated from Sphagnum bogs.</title>
        <authorList>
            <person name="Sparks M.E."/>
            <person name="Blackburn M.B."/>
            <person name="Gundersen-Rindal D.E."/>
            <person name="Mitchell A."/>
            <person name="Farrar R."/>
            <person name="Kuhar D."/>
        </authorList>
    </citation>
    <scope>NUCLEOTIDE SEQUENCE [LARGE SCALE GENOMIC DNA]</scope>
    <source>
        <strain evidence="4 5">14B-1</strain>
    </source>
</reference>
<dbReference type="InterPro" id="IPR014284">
    <property type="entry name" value="RNA_pol_sigma-70_dom"/>
</dbReference>
<dbReference type="Pfam" id="PF04542">
    <property type="entry name" value="Sigma70_r2"/>
    <property type="match status" value="1"/>
</dbReference>
<evidence type="ECO:0000259" key="2">
    <source>
        <dbReference type="Pfam" id="PF04542"/>
    </source>
</evidence>
<evidence type="ECO:0000259" key="3">
    <source>
        <dbReference type="Pfam" id="PF08281"/>
    </source>
</evidence>
<dbReference type="Proteomes" id="UP000180280">
    <property type="component" value="Unassembled WGS sequence"/>
</dbReference>
<dbReference type="PANTHER" id="PTHR30173">
    <property type="entry name" value="SIGMA 19 FACTOR"/>
    <property type="match status" value="1"/>
</dbReference>
<proteinExistence type="predicted"/>
<dbReference type="NCBIfam" id="TIGR02937">
    <property type="entry name" value="sigma70-ECF"/>
    <property type="match status" value="1"/>
</dbReference>
<dbReference type="SUPFAM" id="SSF88659">
    <property type="entry name" value="Sigma3 and sigma4 domains of RNA polymerase sigma factors"/>
    <property type="match status" value="1"/>
</dbReference>
<dbReference type="EMBL" id="MKCT01000061">
    <property type="protein sequence ID" value="OHX18093.1"/>
    <property type="molecule type" value="Genomic_DNA"/>
</dbReference>
<dbReference type="NCBIfam" id="NF007214">
    <property type="entry name" value="PRK09636.1"/>
    <property type="match status" value="1"/>
</dbReference>
<dbReference type="InterPro" id="IPR013325">
    <property type="entry name" value="RNA_pol_sigma_r2"/>
</dbReference>
<sequence length="304" mass="33501">MHLPLFMQHRPRLLALGYRMLGSRAEAQDLAQEAWLRWSECDLEGIAAPGAYLTQLMARLCLDQIKSARRRREQYVGVWLPEPLADGDDCLAAGPEQLAERAQQLSYAYLLALQRLEPLERAAFLLREVFDVEYPQLAAILQRSQAACRQLASRARRRLQDGGQAVPARPPGDPQALAAAFVDALQGGDVDRLAGLLAMDVRYQADGGGKALALPAPLAGRRAVSRLLRGLWRRSERKGAAWCAQRLNGMPGVLVWEEERLLMSVALQCDAVGRVSGLYVMRNPDKLAHLTAGGCGQKRSNGCR</sequence>
<dbReference type="InterPro" id="IPR007627">
    <property type="entry name" value="RNA_pol_sigma70_r2"/>
</dbReference>